<gene>
    <name evidence="1" type="ORF">NCTC11557_01036</name>
    <name evidence="2" type="ORF">NCTC11557_01927</name>
</gene>
<evidence type="ECO:0000313" key="3">
    <source>
        <dbReference type="Proteomes" id="UP000339049"/>
    </source>
</evidence>
<proteinExistence type="predicted"/>
<organism evidence="1 3">
    <name type="scientific">Streptococcus dysgalactiae subsp. equisimilis</name>
    <name type="common">Streptococcus equisimilis</name>
    <dbReference type="NCBI Taxonomy" id="119602"/>
    <lineage>
        <taxon>Bacteria</taxon>
        <taxon>Bacillati</taxon>
        <taxon>Bacillota</taxon>
        <taxon>Bacilli</taxon>
        <taxon>Lactobacillales</taxon>
        <taxon>Streptococcaceae</taxon>
        <taxon>Streptococcus</taxon>
    </lineage>
</organism>
<evidence type="ECO:0000313" key="1">
    <source>
        <dbReference type="EMBL" id="VTT23919.1"/>
    </source>
</evidence>
<dbReference type="EMBL" id="CABEIY010000006">
    <property type="protein sequence ID" value="VTT23919.1"/>
    <property type="molecule type" value="Genomic_DNA"/>
</dbReference>
<reference evidence="1 3" key="1">
    <citation type="submission" date="2019-05" db="EMBL/GenBank/DDBJ databases">
        <authorList>
            <consortium name="Pathogen Informatics"/>
        </authorList>
    </citation>
    <scope>NUCLEOTIDE SEQUENCE [LARGE SCALE GENOMIC DNA]</scope>
    <source>
        <strain evidence="1 3">NCTC11557</strain>
    </source>
</reference>
<name>A0AAE9U4Z8_STREQ</name>
<dbReference type="AlphaFoldDB" id="A0AAE9U4Z8"/>
<dbReference type="Proteomes" id="UP000339049">
    <property type="component" value="Unassembled WGS sequence"/>
</dbReference>
<sequence length="37" mass="4385">MTQEEIDNMIEDWVRNGLPDDLKRLIPAEEQENGNRD</sequence>
<accession>A0AAE9U4Z8</accession>
<evidence type="ECO:0000313" key="2">
    <source>
        <dbReference type="EMBL" id="VTT26702.1"/>
    </source>
</evidence>
<comment type="caution">
    <text evidence="1">The sequence shown here is derived from an EMBL/GenBank/DDBJ whole genome shotgun (WGS) entry which is preliminary data.</text>
</comment>
<dbReference type="EMBL" id="CABEIY010000008">
    <property type="protein sequence ID" value="VTT26702.1"/>
    <property type="molecule type" value="Genomic_DNA"/>
</dbReference>
<protein>
    <submittedName>
        <fullName evidence="1">Uncharacterized protein</fullName>
    </submittedName>
</protein>